<dbReference type="RefSeq" id="WP_062418087.1">
    <property type="nucleotide sequence ID" value="NZ_DF967974.1"/>
</dbReference>
<dbReference type="InterPro" id="IPR003797">
    <property type="entry name" value="DegV"/>
</dbReference>
<sequence length="283" mass="31163">MLRIVTDGAADMPESWGEEFEIHTLPLRIRFGEETYVQGVDVDQSNFYQLVEEKRMIPGTSLPSPEQVMEFYRSVARKGEEILSIHVSSKMSGTFSVVEMAAKELAGELRVYPFDSAAGSAVMGLMCREARILARTGASIQKILDRLAQMRTRLALAFTMDRLDFARMNGRVNALQSVLSSALGIKPIVILKDGLLQMGDKVRTRQRALRHVIQTVKEQVGRLPVTVAVVHAADPQAAQELIAQVRAQLNVRELIQTELSIPVAANLGPGTVGIVALPMQERG</sequence>
<dbReference type="SUPFAM" id="SSF82549">
    <property type="entry name" value="DAK1/DegV-like"/>
    <property type="match status" value="1"/>
</dbReference>
<dbReference type="InterPro" id="IPR043168">
    <property type="entry name" value="DegV_C"/>
</dbReference>
<dbReference type="PANTHER" id="PTHR33434">
    <property type="entry name" value="DEGV DOMAIN-CONTAINING PROTEIN DR_1986-RELATED"/>
    <property type="match status" value="1"/>
</dbReference>
<evidence type="ECO:0000256" key="1">
    <source>
        <dbReference type="ARBA" id="ARBA00023121"/>
    </source>
</evidence>
<keyword evidence="3" id="KW-1185">Reference proteome</keyword>
<dbReference type="InterPro" id="IPR050270">
    <property type="entry name" value="DegV_domain_contain"/>
</dbReference>
<evidence type="ECO:0000313" key="2">
    <source>
        <dbReference type="EMBL" id="KPL81845.1"/>
    </source>
</evidence>
<organism evidence="2 3">
    <name type="scientific">Levilinea saccharolytica</name>
    <dbReference type="NCBI Taxonomy" id="229921"/>
    <lineage>
        <taxon>Bacteria</taxon>
        <taxon>Bacillati</taxon>
        <taxon>Chloroflexota</taxon>
        <taxon>Anaerolineae</taxon>
        <taxon>Anaerolineales</taxon>
        <taxon>Anaerolineaceae</taxon>
        <taxon>Levilinea</taxon>
    </lineage>
</organism>
<dbReference type="PANTHER" id="PTHR33434:SF2">
    <property type="entry name" value="FATTY ACID-BINDING PROTEIN TM_1468"/>
    <property type="match status" value="1"/>
</dbReference>
<accession>A0A0P6XN94</accession>
<comment type="caution">
    <text evidence="2">The sequence shown here is derived from an EMBL/GenBank/DDBJ whole genome shotgun (WGS) entry which is preliminary data.</text>
</comment>
<dbReference type="EMBL" id="LGCM01000035">
    <property type="protein sequence ID" value="KPL81845.1"/>
    <property type="molecule type" value="Genomic_DNA"/>
</dbReference>
<dbReference type="GO" id="GO:0008289">
    <property type="term" value="F:lipid binding"/>
    <property type="evidence" value="ECO:0007669"/>
    <property type="project" value="UniProtKB-KW"/>
</dbReference>
<dbReference type="Gene3D" id="3.40.50.10170">
    <property type="match status" value="1"/>
</dbReference>
<evidence type="ECO:0000313" key="3">
    <source>
        <dbReference type="Proteomes" id="UP000050501"/>
    </source>
</evidence>
<dbReference type="Gene3D" id="3.30.1180.10">
    <property type="match status" value="1"/>
</dbReference>
<protein>
    <recommendedName>
        <fullName evidence="4">DegV family protein</fullName>
    </recommendedName>
</protein>
<gene>
    <name evidence="2" type="ORF">ADN01_09740</name>
</gene>
<evidence type="ECO:0008006" key="4">
    <source>
        <dbReference type="Google" id="ProtNLM"/>
    </source>
</evidence>
<name>A0A0P6XN94_9CHLR</name>
<dbReference type="NCBIfam" id="TIGR00762">
    <property type="entry name" value="DegV"/>
    <property type="match status" value="1"/>
</dbReference>
<dbReference type="STRING" id="229921.ADN01_09740"/>
<reference evidence="2 3" key="1">
    <citation type="submission" date="2015-07" db="EMBL/GenBank/DDBJ databases">
        <title>Genome sequence of Levilinea saccharolytica DSM 16555.</title>
        <authorList>
            <person name="Hemp J."/>
            <person name="Ward L.M."/>
            <person name="Pace L.A."/>
            <person name="Fischer W.W."/>
        </authorList>
    </citation>
    <scope>NUCLEOTIDE SEQUENCE [LARGE SCALE GENOMIC DNA]</scope>
    <source>
        <strain evidence="2 3">KIBI-1</strain>
    </source>
</reference>
<proteinExistence type="predicted"/>
<dbReference type="Pfam" id="PF02645">
    <property type="entry name" value="DegV"/>
    <property type="match status" value="1"/>
</dbReference>
<dbReference type="AlphaFoldDB" id="A0A0P6XN94"/>
<keyword evidence="1" id="KW-0446">Lipid-binding</keyword>
<dbReference type="Proteomes" id="UP000050501">
    <property type="component" value="Unassembled WGS sequence"/>
</dbReference>
<dbReference type="PROSITE" id="PS51482">
    <property type="entry name" value="DEGV"/>
    <property type="match status" value="1"/>
</dbReference>